<dbReference type="PANTHER" id="PTHR24276">
    <property type="entry name" value="POLYSERASE-RELATED"/>
    <property type="match status" value="1"/>
</dbReference>
<evidence type="ECO:0000256" key="10">
    <source>
        <dbReference type="SAM" id="SignalP"/>
    </source>
</evidence>
<dbReference type="PANTHER" id="PTHR24276:SF96">
    <property type="entry name" value="PEPTIDASE S1 DOMAIN-CONTAINING PROTEIN"/>
    <property type="match status" value="1"/>
</dbReference>
<evidence type="ECO:0000256" key="3">
    <source>
        <dbReference type="ARBA" id="ARBA00022525"/>
    </source>
</evidence>
<organism evidence="12 13">
    <name type="scientific">Drosophila hydei</name>
    <name type="common">Fruit fly</name>
    <dbReference type="NCBI Taxonomy" id="7224"/>
    <lineage>
        <taxon>Eukaryota</taxon>
        <taxon>Metazoa</taxon>
        <taxon>Ecdysozoa</taxon>
        <taxon>Arthropoda</taxon>
        <taxon>Hexapoda</taxon>
        <taxon>Insecta</taxon>
        <taxon>Pterygota</taxon>
        <taxon>Neoptera</taxon>
        <taxon>Endopterygota</taxon>
        <taxon>Diptera</taxon>
        <taxon>Brachycera</taxon>
        <taxon>Muscomorpha</taxon>
        <taxon>Ephydroidea</taxon>
        <taxon>Drosophilidae</taxon>
        <taxon>Drosophila</taxon>
    </lineage>
</organism>
<keyword evidence="4" id="KW-0645">Protease</keyword>
<dbReference type="GO" id="GO:0016485">
    <property type="term" value="P:protein processing"/>
    <property type="evidence" value="ECO:0007669"/>
    <property type="project" value="UniProtKB-ARBA"/>
</dbReference>
<sequence length="287" mass="30989">MASVSRSAWLFSLYLCLCLCLGAEGLRQRGQQLLPGEAAEGTHLRSNPKPIQGRIAGGQQAELGAWPWIVSLQNQFGFPFCSGVIIDDLWILTAASCVAGLRARNLIALAGTVSSWNNSAAGYYVDQIHIHCNFDKPLYHNDIALLHLSGAIEYNAEVAKVTLSEIDELQQGEPLSFAGWGTDSVDGSNSQYLLQSQGDYLPVTECRKVLQNDDDVDLGHVCVQMEAGKGVCHGDAGGPLINAQQQLVGIGNWGVPCGRGYPDVYSRVAFYNDWIRTITTGCGQTEA</sequence>
<dbReference type="CDD" id="cd00190">
    <property type="entry name" value="Tryp_SPc"/>
    <property type="match status" value="1"/>
</dbReference>
<keyword evidence="12" id="KW-1185">Reference proteome</keyword>
<dbReference type="SUPFAM" id="SSF50494">
    <property type="entry name" value="Trypsin-like serine proteases"/>
    <property type="match status" value="1"/>
</dbReference>
<dbReference type="PROSITE" id="PS50240">
    <property type="entry name" value="TRYPSIN_DOM"/>
    <property type="match status" value="1"/>
</dbReference>
<dbReference type="FunFam" id="2.40.10.10:FF:000047">
    <property type="entry name" value="Trypsin eta"/>
    <property type="match status" value="1"/>
</dbReference>
<evidence type="ECO:0000256" key="4">
    <source>
        <dbReference type="ARBA" id="ARBA00022670"/>
    </source>
</evidence>
<feature type="chain" id="PRO_5026834252" evidence="10">
    <location>
        <begin position="26"/>
        <end position="287"/>
    </location>
</feature>
<comment type="subcellular location">
    <subcellularLocation>
        <location evidence="1">Secreted</location>
    </subcellularLocation>
</comment>
<dbReference type="InterPro" id="IPR001254">
    <property type="entry name" value="Trypsin_dom"/>
</dbReference>
<dbReference type="KEGG" id="dhe:111594499"/>
<keyword evidence="5 10" id="KW-0732">Signal</keyword>
<evidence type="ECO:0000256" key="8">
    <source>
        <dbReference type="ARBA" id="ARBA00023145"/>
    </source>
</evidence>
<evidence type="ECO:0000313" key="12">
    <source>
        <dbReference type="Proteomes" id="UP000504633"/>
    </source>
</evidence>
<dbReference type="InterPro" id="IPR043504">
    <property type="entry name" value="Peptidase_S1_PA_chymotrypsin"/>
</dbReference>
<reference evidence="13" key="1">
    <citation type="submission" date="2025-08" db="UniProtKB">
        <authorList>
            <consortium name="RefSeq"/>
        </authorList>
    </citation>
    <scope>IDENTIFICATION</scope>
    <source>
        <strain evidence="13">15085-1641.00</strain>
        <tissue evidence="13">Whole body</tissue>
    </source>
</reference>
<dbReference type="InterPro" id="IPR009003">
    <property type="entry name" value="Peptidase_S1_PA"/>
</dbReference>
<dbReference type="Proteomes" id="UP000504633">
    <property type="component" value="Unplaced"/>
</dbReference>
<dbReference type="Pfam" id="PF00089">
    <property type="entry name" value="Trypsin"/>
    <property type="match status" value="1"/>
</dbReference>
<feature type="signal peptide" evidence="10">
    <location>
        <begin position="1"/>
        <end position="25"/>
    </location>
</feature>
<dbReference type="AlphaFoldDB" id="A0A6J1LA26"/>
<evidence type="ECO:0000256" key="5">
    <source>
        <dbReference type="ARBA" id="ARBA00022729"/>
    </source>
</evidence>
<evidence type="ECO:0000256" key="6">
    <source>
        <dbReference type="ARBA" id="ARBA00022801"/>
    </source>
</evidence>
<dbReference type="GeneID" id="111594499"/>
<evidence type="ECO:0000256" key="7">
    <source>
        <dbReference type="ARBA" id="ARBA00022825"/>
    </source>
</evidence>
<dbReference type="GO" id="GO:0004252">
    <property type="term" value="F:serine-type endopeptidase activity"/>
    <property type="evidence" value="ECO:0007669"/>
    <property type="project" value="InterPro"/>
</dbReference>
<evidence type="ECO:0000256" key="1">
    <source>
        <dbReference type="ARBA" id="ARBA00004613"/>
    </source>
</evidence>
<dbReference type="OMA" id="VAFYNDW"/>
<evidence type="ECO:0000259" key="11">
    <source>
        <dbReference type="PROSITE" id="PS50240"/>
    </source>
</evidence>
<keyword evidence="6" id="KW-0378">Hydrolase</keyword>
<comment type="similarity">
    <text evidence="2">Belongs to the peptidase S1 family.</text>
</comment>
<dbReference type="RefSeq" id="XP_023163578.2">
    <property type="nucleotide sequence ID" value="XM_023307810.2"/>
</dbReference>
<protein>
    <submittedName>
        <fullName evidence="13">Chymotrypsin-2</fullName>
    </submittedName>
</protein>
<dbReference type="SMART" id="SM00020">
    <property type="entry name" value="Tryp_SPc"/>
    <property type="match status" value="1"/>
</dbReference>
<proteinExistence type="inferred from homology"/>
<dbReference type="GO" id="GO:0005576">
    <property type="term" value="C:extracellular region"/>
    <property type="evidence" value="ECO:0007669"/>
    <property type="project" value="UniProtKB-SubCell"/>
</dbReference>
<keyword evidence="9" id="KW-1015">Disulfide bond</keyword>
<feature type="domain" description="Peptidase S1" evidence="11">
    <location>
        <begin position="55"/>
        <end position="280"/>
    </location>
</feature>
<evidence type="ECO:0000256" key="9">
    <source>
        <dbReference type="ARBA" id="ARBA00023157"/>
    </source>
</evidence>
<name>A0A6J1LA26_DROHY</name>
<gene>
    <name evidence="13" type="primary">LOC111594499</name>
</gene>
<evidence type="ECO:0000256" key="2">
    <source>
        <dbReference type="ARBA" id="ARBA00007664"/>
    </source>
</evidence>
<keyword evidence="3" id="KW-0964">Secreted</keyword>
<keyword evidence="7" id="KW-0720">Serine protease</keyword>
<dbReference type="PRINTS" id="PR00722">
    <property type="entry name" value="CHYMOTRYPSIN"/>
</dbReference>
<dbReference type="InterPro" id="IPR050430">
    <property type="entry name" value="Peptidase_S1"/>
</dbReference>
<dbReference type="Gene3D" id="2.40.10.10">
    <property type="entry name" value="Trypsin-like serine proteases"/>
    <property type="match status" value="1"/>
</dbReference>
<accession>A0A6J1LA26</accession>
<dbReference type="InterPro" id="IPR001314">
    <property type="entry name" value="Peptidase_S1A"/>
</dbReference>
<evidence type="ECO:0000313" key="13">
    <source>
        <dbReference type="RefSeq" id="XP_023163578.2"/>
    </source>
</evidence>
<dbReference type="OrthoDB" id="60866at2759"/>
<keyword evidence="8" id="KW-0865">Zymogen</keyword>